<proteinExistence type="predicted"/>
<dbReference type="EMBL" id="BLXT01008051">
    <property type="protein sequence ID" value="GFO45327.1"/>
    <property type="molecule type" value="Genomic_DNA"/>
</dbReference>
<protein>
    <submittedName>
        <fullName evidence="1">Uncharacterized protein</fullName>
    </submittedName>
</protein>
<reference evidence="1 2" key="1">
    <citation type="journal article" date="2021" name="Elife">
        <title>Chloroplast acquisition without the gene transfer in kleptoplastic sea slugs, Plakobranchus ocellatus.</title>
        <authorList>
            <person name="Maeda T."/>
            <person name="Takahashi S."/>
            <person name="Yoshida T."/>
            <person name="Shimamura S."/>
            <person name="Takaki Y."/>
            <person name="Nagai Y."/>
            <person name="Toyoda A."/>
            <person name="Suzuki Y."/>
            <person name="Arimoto A."/>
            <person name="Ishii H."/>
            <person name="Satoh N."/>
            <person name="Nishiyama T."/>
            <person name="Hasebe M."/>
            <person name="Maruyama T."/>
            <person name="Minagawa J."/>
            <person name="Obokata J."/>
            <person name="Shigenobu S."/>
        </authorList>
    </citation>
    <scope>NUCLEOTIDE SEQUENCE [LARGE SCALE GENOMIC DNA]</scope>
</reference>
<dbReference type="AlphaFoldDB" id="A0AAV4DM54"/>
<gene>
    <name evidence="1" type="ORF">PoB_007183200</name>
</gene>
<evidence type="ECO:0000313" key="2">
    <source>
        <dbReference type="Proteomes" id="UP000735302"/>
    </source>
</evidence>
<sequence length="133" mass="15512">MKKADITRGTLTHPRESFRLKNSKAVDIIEEAEGSRIKKKEEKRKLTRQNWIRKNMEGDVLATRRLFLLSLLESVAVSQVTSSCQQTEPTLPGSCYIFVTMKNSTWLSRPARRVNPQPTFCQNRYHFLQTKER</sequence>
<keyword evidence="2" id="KW-1185">Reference proteome</keyword>
<organism evidence="1 2">
    <name type="scientific">Plakobranchus ocellatus</name>
    <dbReference type="NCBI Taxonomy" id="259542"/>
    <lineage>
        <taxon>Eukaryota</taxon>
        <taxon>Metazoa</taxon>
        <taxon>Spiralia</taxon>
        <taxon>Lophotrochozoa</taxon>
        <taxon>Mollusca</taxon>
        <taxon>Gastropoda</taxon>
        <taxon>Heterobranchia</taxon>
        <taxon>Euthyneura</taxon>
        <taxon>Panpulmonata</taxon>
        <taxon>Sacoglossa</taxon>
        <taxon>Placobranchoidea</taxon>
        <taxon>Plakobranchidae</taxon>
        <taxon>Plakobranchus</taxon>
    </lineage>
</organism>
<dbReference type="Proteomes" id="UP000735302">
    <property type="component" value="Unassembled WGS sequence"/>
</dbReference>
<accession>A0AAV4DM54</accession>
<evidence type="ECO:0000313" key="1">
    <source>
        <dbReference type="EMBL" id="GFO45327.1"/>
    </source>
</evidence>
<comment type="caution">
    <text evidence="1">The sequence shown here is derived from an EMBL/GenBank/DDBJ whole genome shotgun (WGS) entry which is preliminary data.</text>
</comment>
<name>A0AAV4DM54_9GAST</name>